<name>A0ABV4NX45_9GAMM</name>
<comment type="caution">
    <text evidence="2">The sequence shown here is derived from an EMBL/GenBank/DDBJ whole genome shotgun (WGS) entry which is preliminary data.</text>
</comment>
<proteinExistence type="predicted"/>
<keyword evidence="3" id="KW-1185">Reference proteome</keyword>
<sequence>MKQPNQLLRRQDQQVVVAVRVAVARREDGIDGETLSQLRRARSAALQQSVMPPDRSRHSWLLGLGGACAALLVLLLWPGSGDTGREELLTVGDWLLYEEVDVEMIEDMEFYQWLAEELDGRSS</sequence>
<feature type="transmembrane region" description="Helical" evidence="1">
    <location>
        <begin position="60"/>
        <end position="79"/>
    </location>
</feature>
<reference evidence="2 3" key="1">
    <citation type="submission" date="2024-08" db="EMBL/GenBank/DDBJ databases">
        <authorList>
            <person name="Ishaq N."/>
        </authorList>
    </citation>
    <scope>NUCLEOTIDE SEQUENCE [LARGE SCALE GENOMIC DNA]</scope>
    <source>
        <strain evidence="2 3">DSM 18651</strain>
    </source>
</reference>
<keyword evidence="1" id="KW-1133">Transmembrane helix</keyword>
<gene>
    <name evidence="2" type="ORF">ACCI49_06780</name>
</gene>
<keyword evidence="1" id="KW-0812">Transmembrane</keyword>
<keyword evidence="1" id="KW-0472">Membrane</keyword>
<dbReference type="RefSeq" id="WP_371838192.1">
    <property type="nucleotide sequence ID" value="NZ_JBGMEK010000010.1"/>
</dbReference>
<evidence type="ECO:0008006" key="4">
    <source>
        <dbReference type="Google" id="ProtNLM"/>
    </source>
</evidence>
<evidence type="ECO:0000313" key="2">
    <source>
        <dbReference type="EMBL" id="MFA0810620.1"/>
    </source>
</evidence>
<dbReference type="EMBL" id="JBGMEK010000010">
    <property type="protein sequence ID" value="MFA0810620.1"/>
    <property type="molecule type" value="Genomic_DNA"/>
</dbReference>
<protein>
    <recommendedName>
        <fullName evidence="4">DUF3619 family protein</fullName>
    </recommendedName>
</protein>
<evidence type="ECO:0000256" key="1">
    <source>
        <dbReference type="SAM" id="Phobius"/>
    </source>
</evidence>
<dbReference type="Proteomes" id="UP001569428">
    <property type="component" value="Unassembled WGS sequence"/>
</dbReference>
<accession>A0ABV4NX45</accession>
<organism evidence="2 3">
    <name type="scientific">Microbulbifer epialgicus</name>
    <dbReference type="NCBI Taxonomy" id="393907"/>
    <lineage>
        <taxon>Bacteria</taxon>
        <taxon>Pseudomonadati</taxon>
        <taxon>Pseudomonadota</taxon>
        <taxon>Gammaproteobacteria</taxon>
        <taxon>Cellvibrionales</taxon>
        <taxon>Microbulbiferaceae</taxon>
        <taxon>Microbulbifer</taxon>
    </lineage>
</organism>
<evidence type="ECO:0000313" key="3">
    <source>
        <dbReference type="Proteomes" id="UP001569428"/>
    </source>
</evidence>